<dbReference type="GO" id="GO:0000155">
    <property type="term" value="F:phosphorelay sensor kinase activity"/>
    <property type="evidence" value="ECO:0007669"/>
    <property type="project" value="InterPro"/>
</dbReference>
<dbReference type="GO" id="GO:0006935">
    <property type="term" value="P:chemotaxis"/>
    <property type="evidence" value="ECO:0007669"/>
    <property type="project" value="UniProtKB-KW"/>
</dbReference>
<dbReference type="RefSeq" id="WP_015707283.1">
    <property type="nucleotide sequence ID" value="NC_015578.1"/>
</dbReference>
<evidence type="ECO:0000256" key="2">
    <source>
        <dbReference type="ARBA" id="ARBA00004496"/>
    </source>
</evidence>
<dbReference type="GO" id="GO:0005524">
    <property type="term" value="F:ATP binding"/>
    <property type="evidence" value="ECO:0007669"/>
    <property type="project" value="UniProtKB-KW"/>
</dbReference>
<dbReference type="FunFam" id="3.30.565.10:FF:000016">
    <property type="entry name" value="Chemotaxis protein CheA, putative"/>
    <property type="match status" value="1"/>
</dbReference>
<evidence type="ECO:0000256" key="5">
    <source>
        <dbReference type="ARBA" id="ARBA00022490"/>
    </source>
</evidence>
<protein>
    <recommendedName>
        <fullName evidence="4">Chemotaxis protein CheA</fullName>
        <ecNumber evidence="3">2.7.13.3</ecNumber>
    </recommendedName>
</protein>
<dbReference type="SUPFAM" id="SSF50341">
    <property type="entry name" value="CheW-like"/>
    <property type="match status" value="1"/>
</dbReference>
<dbReference type="SMART" id="SM00387">
    <property type="entry name" value="HATPase_c"/>
    <property type="match status" value="1"/>
</dbReference>
<dbReference type="EC" id="2.7.13.3" evidence="3"/>
<evidence type="ECO:0000259" key="17">
    <source>
        <dbReference type="PROSITE" id="PS50894"/>
    </source>
</evidence>
<dbReference type="InterPro" id="IPR036061">
    <property type="entry name" value="CheW-like_dom_sf"/>
</dbReference>
<dbReference type="SUPFAM" id="SSF55874">
    <property type="entry name" value="ATPase domain of HSP90 chaperone/DNA topoisomerase II/histidine kinase"/>
    <property type="match status" value="1"/>
</dbReference>
<evidence type="ECO:0000256" key="1">
    <source>
        <dbReference type="ARBA" id="ARBA00000085"/>
    </source>
</evidence>
<dbReference type="Pfam" id="PF07194">
    <property type="entry name" value="P2"/>
    <property type="match status" value="1"/>
</dbReference>
<dbReference type="Pfam" id="PF02518">
    <property type="entry name" value="HATPase_c"/>
    <property type="match status" value="1"/>
</dbReference>
<evidence type="ECO:0000313" key="19">
    <source>
        <dbReference type="Proteomes" id="UP000009223"/>
    </source>
</evidence>
<dbReference type="PANTHER" id="PTHR43395">
    <property type="entry name" value="SENSOR HISTIDINE KINASE CHEA"/>
    <property type="match status" value="1"/>
</dbReference>
<dbReference type="Pfam" id="PF01627">
    <property type="entry name" value="Hpt"/>
    <property type="match status" value="1"/>
</dbReference>
<dbReference type="InterPro" id="IPR005467">
    <property type="entry name" value="His_kinase_dom"/>
</dbReference>
<dbReference type="InterPro" id="IPR037006">
    <property type="entry name" value="CheA-like_homodim_sf"/>
</dbReference>
<keyword evidence="10" id="KW-0418">Kinase</keyword>
<dbReference type="InterPro" id="IPR004105">
    <property type="entry name" value="CheA-like_dim"/>
</dbReference>
<feature type="domain" description="CheW-like" evidence="16">
    <location>
        <begin position="640"/>
        <end position="773"/>
    </location>
</feature>
<evidence type="ECO:0000256" key="9">
    <source>
        <dbReference type="ARBA" id="ARBA00022741"/>
    </source>
</evidence>
<evidence type="ECO:0000256" key="12">
    <source>
        <dbReference type="ARBA" id="ARBA00023012"/>
    </source>
</evidence>
<dbReference type="PROSITE" id="PS50894">
    <property type="entry name" value="HPT"/>
    <property type="match status" value="1"/>
</dbReference>
<dbReference type="InterPro" id="IPR051315">
    <property type="entry name" value="Bact_Chemotaxis_CheA"/>
</dbReference>
<keyword evidence="19" id="KW-1185">Reference proteome</keyword>
<dbReference type="Pfam" id="PF01584">
    <property type="entry name" value="CheW"/>
    <property type="match status" value="1"/>
</dbReference>
<dbReference type="PROSITE" id="PS50851">
    <property type="entry name" value="CHEW"/>
    <property type="match status" value="1"/>
</dbReference>
<organism evidence="18 19">
    <name type="scientific">Treponema primitia (strain ATCC BAA-887 / DSM 12427 / ZAS-2)</name>
    <dbReference type="NCBI Taxonomy" id="545694"/>
    <lineage>
        <taxon>Bacteria</taxon>
        <taxon>Pseudomonadati</taxon>
        <taxon>Spirochaetota</taxon>
        <taxon>Spirochaetia</taxon>
        <taxon>Spirochaetales</taxon>
        <taxon>Treponemataceae</taxon>
        <taxon>Treponema</taxon>
    </lineage>
</organism>
<comment type="catalytic activity">
    <reaction evidence="1">
        <text>ATP + protein L-histidine = ADP + protein N-phospho-L-histidine.</text>
        <dbReference type="EC" id="2.7.13.3"/>
    </reaction>
</comment>
<feature type="modified residue" description="Phosphohistidine" evidence="14">
    <location>
        <position position="52"/>
    </location>
</feature>
<dbReference type="InterPro" id="IPR036890">
    <property type="entry name" value="HATPase_C_sf"/>
</dbReference>
<dbReference type="SMART" id="SM01231">
    <property type="entry name" value="H-kinase_dim"/>
    <property type="match status" value="1"/>
</dbReference>
<keyword evidence="9" id="KW-0547">Nucleotide-binding</keyword>
<dbReference type="Proteomes" id="UP000009223">
    <property type="component" value="Chromosome"/>
</dbReference>
<dbReference type="SMART" id="SM00260">
    <property type="entry name" value="CheW"/>
    <property type="match status" value="1"/>
</dbReference>
<evidence type="ECO:0000256" key="8">
    <source>
        <dbReference type="ARBA" id="ARBA00022679"/>
    </source>
</evidence>
<comment type="function">
    <text evidence="13">Involved in the transmission of sensory signals from the chemoreceptors to the flagellar motors. CheA is autophosphorylated; it can transfer its phosphate group to either CheB or CheY.</text>
</comment>
<dbReference type="CDD" id="cd00731">
    <property type="entry name" value="CheA_reg"/>
    <property type="match status" value="1"/>
</dbReference>
<dbReference type="eggNOG" id="COG0643">
    <property type="taxonomic scope" value="Bacteria"/>
</dbReference>
<name>F5YNL1_TREPZ</name>
<dbReference type="Gene3D" id="2.30.30.40">
    <property type="entry name" value="SH3 Domains"/>
    <property type="match status" value="1"/>
</dbReference>
<dbReference type="OrthoDB" id="9803176at2"/>
<dbReference type="AlphaFoldDB" id="F5YNL1"/>
<dbReference type="InterPro" id="IPR004358">
    <property type="entry name" value="Sig_transdc_His_kin-like_C"/>
</dbReference>
<dbReference type="EMBL" id="CP001843">
    <property type="protein sequence ID" value="AEF86080.1"/>
    <property type="molecule type" value="Genomic_DNA"/>
</dbReference>
<keyword evidence="7 14" id="KW-0597">Phosphoprotein</keyword>
<dbReference type="InterPro" id="IPR037052">
    <property type="entry name" value="CheA-like_P2_sf"/>
</dbReference>
<keyword evidence="12" id="KW-0902">Two-component regulatory system</keyword>
<dbReference type="SUPFAM" id="SSF47226">
    <property type="entry name" value="Histidine-containing phosphotransfer domain, HPT domain"/>
    <property type="match status" value="1"/>
</dbReference>
<dbReference type="GO" id="GO:0005737">
    <property type="term" value="C:cytoplasm"/>
    <property type="evidence" value="ECO:0007669"/>
    <property type="project" value="UniProtKB-SubCell"/>
</dbReference>
<evidence type="ECO:0000256" key="4">
    <source>
        <dbReference type="ARBA" id="ARBA00021495"/>
    </source>
</evidence>
<keyword evidence="6" id="KW-0145">Chemotaxis</keyword>
<evidence type="ECO:0000256" key="3">
    <source>
        <dbReference type="ARBA" id="ARBA00012438"/>
    </source>
</evidence>
<dbReference type="InterPro" id="IPR002545">
    <property type="entry name" value="CheW-lke_dom"/>
</dbReference>
<dbReference type="InterPro" id="IPR036641">
    <property type="entry name" value="HPT_dom_sf"/>
</dbReference>
<dbReference type="SMART" id="SM00073">
    <property type="entry name" value="HPT"/>
    <property type="match status" value="1"/>
</dbReference>
<dbReference type="CDD" id="cd00088">
    <property type="entry name" value="HPT"/>
    <property type="match status" value="1"/>
</dbReference>
<dbReference type="Pfam" id="PF02895">
    <property type="entry name" value="H-kinase_dim"/>
    <property type="match status" value="1"/>
</dbReference>
<dbReference type="KEGG" id="tpi:TREPR_2972"/>
<dbReference type="SUPFAM" id="SSF55052">
    <property type="entry name" value="CheY-binding domain of CheA"/>
    <property type="match status" value="1"/>
</dbReference>
<dbReference type="PRINTS" id="PR00344">
    <property type="entry name" value="BCTRLSENSOR"/>
</dbReference>
<sequence length="787" mass="85186">MSDYLDPNNEELLKDFFSEAQMQVDTLEQNILVLENEGGNKDAVDEIFRAAHTLKGGSATVEMMELSHFTHMVEDVLDAIRSDQLAVNEDVVDTLLAAIDIIKAMLGQRMEGAIYQADTSEMEGRLEALIPESSKGKKGGAVKAKPPAAAAPAPAAAAVAAPAAPAGGLSEDDLRELRESVDGGMPIFRISVVFDESSLMNTVGGIQVYAALKGDGTVLRTIPDFEQLYEDNFYPTVEYYVASNKTPEDLKKHVLIPDVSLSAIVTDVSKPAAEAAPAPAAAPAPVAAPAAPAPAAAPAEAAAPAAKSAAATAAAGEDAKKAGKEAGSILRVDSKRIDDLLNLVSETVITKATFNQISNQFGDLVNDLHSIEGAYREKIKNLFDRLPDYLEGIQEGRSIKDVRKEINEEYGDIFALFDGFEASLKNNMGKFRSTSQNLGRITGELQEGVMRIRMVPISQIFSRFPRLVRDLSKSLNKKINLVIEGEETELDKSVIEDLLDPIMHSVRNSIDHGIESQEERKASGKPEEGMVLLKATNEGNMIVIEISDDGKGIDVEAVKGKAVERGLISPNKLLTDPEAFNLIFEPGFSTAKTITSISGRGVGLDVVRRSIEKLNGTVTVTSEKGKGTTFLIKLPLTLAIIQGLLVRVGGEIYSIPITSVIESLRIKPEEIRMIDNYEVFNIRNDVISLLRLNRLFGIHTEEQQDYNFIVIVGTAEKKMGFMVDSLIGEEDVVIKPLRDQFTNSPGIAGASILGDGSVSLIIDVSQLLELGLHQELEARRVRELSNR</sequence>
<dbReference type="Gene3D" id="1.10.287.560">
    <property type="entry name" value="Histidine kinase CheA-like, homodimeric domain"/>
    <property type="match status" value="1"/>
</dbReference>
<reference evidence="18 19" key="2">
    <citation type="journal article" date="2011" name="ISME J.">
        <title>RNA-seq reveals cooperative metabolic interactions between two termite-gut spirochete species in co-culture.</title>
        <authorList>
            <person name="Rosenthal A.Z."/>
            <person name="Matson E.G."/>
            <person name="Eldar A."/>
            <person name="Leadbetter J.R."/>
        </authorList>
    </citation>
    <scope>NUCLEOTIDE SEQUENCE [LARGE SCALE GENOMIC DNA]</scope>
    <source>
        <strain evidence="19">ATCC BAA-887 / DSM 12427 / ZAS-2</strain>
    </source>
</reference>
<feature type="domain" description="Histidine kinase" evidence="15">
    <location>
        <begin position="401"/>
        <end position="638"/>
    </location>
</feature>
<gene>
    <name evidence="18" type="ordered locus">TREPR_2972</name>
</gene>
<dbReference type="InterPro" id="IPR035891">
    <property type="entry name" value="CheY-binding_CheA"/>
</dbReference>
<evidence type="ECO:0000256" key="11">
    <source>
        <dbReference type="ARBA" id="ARBA00022840"/>
    </source>
</evidence>
<evidence type="ECO:0000259" key="16">
    <source>
        <dbReference type="PROSITE" id="PS50851"/>
    </source>
</evidence>
<reference evidence="19" key="1">
    <citation type="submission" date="2009-12" db="EMBL/GenBank/DDBJ databases">
        <title>Complete sequence of Treponema primitia strain ZAS-2.</title>
        <authorList>
            <person name="Tetu S.G."/>
            <person name="Matson E."/>
            <person name="Ren Q."/>
            <person name="Seshadri R."/>
            <person name="Elbourne L."/>
            <person name="Hassan K.A."/>
            <person name="Durkin A."/>
            <person name="Radune D."/>
            <person name="Mohamoud Y."/>
            <person name="Shay R."/>
            <person name="Jin S."/>
            <person name="Zhang X."/>
            <person name="Lucey K."/>
            <person name="Ballor N.R."/>
            <person name="Ottesen E."/>
            <person name="Rosenthal R."/>
            <person name="Allen A."/>
            <person name="Leadbetter J.R."/>
            <person name="Paulsen I.T."/>
        </authorList>
    </citation>
    <scope>NUCLEOTIDE SEQUENCE [LARGE SCALE GENOMIC DNA]</scope>
    <source>
        <strain evidence="19">ATCC BAA-887 / DSM 12427 / ZAS-2</strain>
    </source>
</reference>
<dbReference type="Gene3D" id="1.20.120.160">
    <property type="entry name" value="HPT domain"/>
    <property type="match status" value="1"/>
</dbReference>
<evidence type="ECO:0000256" key="6">
    <source>
        <dbReference type="ARBA" id="ARBA00022500"/>
    </source>
</evidence>
<dbReference type="STRING" id="545694.TREPR_2972"/>
<dbReference type="InterPro" id="IPR008207">
    <property type="entry name" value="Sig_transdc_His_kin_Hpt_dom"/>
</dbReference>
<dbReference type="InterPro" id="IPR010808">
    <property type="entry name" value="CheA_P2-bd"/>
</dbReference>
<evidence type="ECO:0000313" key="18">
    <source>
        <dbReference type="EMBL" id="AEF86080.1"/>
    </source>
</evidence>
<accession>F5YNL1</accession>
<evidence type="ECO:0000256" key="13">
    <source>
        <dbReference type="ARBA" id="ARBA00035100"/>
    </source>
</evidence>
<feature type="domain" description="HPt" evidence="17">
    <location>
        <begin position="5"/>
        <end position="109"/>
    </location>
</feature>
<keyword evidence="8 18" id="KW-0808">Transferase</keyword>
<comment type="subcellular location">
    <subcellularLocation>
        <location evidence="2">Cytoplasm</location>
    </subcellularLocation>
</comment>
<dbReference type="InterPro" id="IPR003594">
    <property type="entry name" value="HATPase_dom"/>
</dbReference>
<dbReference type="HOGENOM" id="CLU_000650_3_2_12"/>
<dbReference type="SUPFAM" id="SSF47384">
    <property type="entry name" value="Homodimeric domain of signal transducing histidine kinase"/>
    <property type="match status" value="1"/>
</dbReference>
<evidence type="ECO:0000256" key="14">
    <source>
        <dbReference type="PROSITE-ProRule" id="PRU00110"/>
    </source>
</evidence>
<dbReference type="Gene3D" id="3.30.70.1110">
    <property type="entry name" value="Histidine kinase CheA-like, P2 response regulator-binding domain"/>
    <property type="match status" value="1"/>
</dbReference>
<evidence type="ECO:0000256" key="7">
    <source>
        <dbReference type="ARBA" id="ARBA00022553"/>
    </source>
</evidence>
<dbReference type="FunFam" id="2.30.30.40:FF:000048">
    <property type="entry name" value="Chemotaxis protein CheA, putative"/>
    <property type="match status" value="1"/>
</dbReference>
<evidence type="ECO:0000256" key="10">
    <source>
        <dbReference type="ARBA" id="ARBA00022777"/>
    </source>
</evidence>
<proteinExistence type="predicted"/>
<dbReference type="PROSITE" id="PS50109">
    <property type="entry name" value="HIS_KIN"/>
    <property type="match status" value="1"/>
</dbReference>
<dbReference type="eggNOG" id="COG2198">
    <property type="taxonomic scope" value="Bacteria"/>
</dbReference>
<evidence type="ECO:0000259" key="15">
    <source>
        <dbReference type="PROSITE" id="PS50109"/>
    </source>
</evidence>
<dbReference type="PANTHER" id="PTHR43395:SF10">
    <property type="entry name" value="CHEMOTAXIS PROTEIN CHEA"/>
    <property type="match status" value="1"/>
</dbReference>
<keyword evidence="5" id="KW-0963">Cytoplasm</keyword>
<dbReference type="InterPro" id="IPR036097">
    <property type="entry name" value="HisK_dim/P_sf"/>
</dbReference>
<keyword evidence="11" id="KW-0067">ATP-binding</keyword>
<dbReference type="Gene3D" id="3.30.565.10">
    <property type="entry name" value="Histidine kinase-like ATPase, C-terminal domain"/>
    <property type="match status" value="1"/>
</dbReference>
<dbReference type="CDD" id="cd16916">
    <property type="entry name" value="HATPase_CheA-like"/>
    <property type="match status" value="1"/>
</dbReference>